<name>A0A845M8C8_9RHOB</name>
<dbReference type="RefSeq" id="WP_161352246.1">
    <property type="nucleotide sequence ID" value="NZ_WTUX01000017.1"/>
</dbReference>
<dbReference type="Proteomes" id="UP000467322">
    <property type="component" value="Unassembled WGS sequence"/>
</dbReference>
<comment type="caution">
    <text evidence="2">The sequence shown here is derived from an EMBL/GenBank/DDBJ whole genome shotgun (WGS) entry which is preliminary data.</text>
</comment>
<dbReference type="InterPro" id="IPR013216">
    <property type="entry name" value="Methyltransf_11"/>
</dbReference>
<dbReference type="GO" id="GO:0032259">
    <property type="term" value="P:methylation"/>
    <property type="evidence" value="ECO:0007669"/>
    <property type="project" value="UniProtKB-KW"/>
</dbReference>
<keyword evidence="2" id="KW-0489">Methyltransferase</keyword>
<dbReference type="Gene3D" id="3.40.50.150">
    <property type="entry name" value="Vaccinia Virus protein VP39"/>
    <property type="match status" value="1"/>
</dbReference>
<sequence length="271" mass="28592">MDYDDFAAAEKSGWSDDGRADAYIALFAPAADQLIPPLVAAVTGAGPVLDLCCGHGNATRHLVDAGMEVTGLDFSPAMLDRARRHVPEADFVEGDAADLPFADDRFDAVVCNVGFGHLPDPAAALAEIARVLRPGGVAALTSWREAEVSPTFQVFFGAMKAHGDPSRAPPAPDFHLFSRRSAATDVLAAAGFDAPVFADLDAAFELSDPGHFPDIFETATVRAAMLLQAQDPEARAAIRDAMTGQVREVFGAGAGTWRVPFPATMVSARRL</sequence>
<keyword evidence="2" id="KW-0808">Transferase</keyword>
<dbReference type="SUPFAM" id="SSF53335">
    <property type="entry name" value="S-adenosyl-L-methionine-dependent methyltransferases"/>
    <property type="match status" value="1"/>
</dbReference>
<reference evidence="2 3" key="1">
    <citation type="submission" date="2019-12" db="EMBL/GenBank/DDBJ databases">
        <title>Maritimibacter sp. nov. sp. isolated from sea sand.</title>
        <authorList>
            <person name="Kim J."/>
            <person name="Jeong S.E."/>
            <person name="Jung H.S."/>
            <person name="Jeon C.O."/>
        </authorList>
    </citation>
    <scope>NUCLEOTIDE SEQUENCE [LARGE SCALE GENOMIC DNA]</scope>
    <source>
        <strain evidence="2 3">DP07</strain>
    </source>
</reference>
<evidence type="ECO:0000313" key="2">
    <source>
        <dbReference type="EMBL" id="MZR14127.1"/>
    </source>
</evidence>
<dbReference type="PANTHER" id="PTHR43591">
    <property type="entry name" value="METHYLTRANSFERASE"/>
    <property type="match status" value="1"/>
</dbReference>
<evidence type="ECO:0000259" key="1">
    <source>
        <dbReference type="Pfam" id="PF08241"/>
    </source>
</evidence>
<protein>
    <submittedName>
        <fullName evidence="2">Methyltransferase domain-containing protein</fullName>
    </submittedName>
</protein>
<dbReference type="AlphaFoldDB" id="A0A845M8C8"/>
<dbReference type="CDD" id="cd02440">
    <property type="entry name" value="AdoMet_MTases"/>
    <property type="match status" value="1"/>
</dbReference>
<accession>A0A845M8C8</accession>
<dbReference type="Pfam" id="PF08241">
    <property type="entry name" value="Methyltransf_11"/>
    <property type="match status" value="1"/>
</dbReference>
<keyword evidence="3" id="KW-1185">Reference proteome</keyword>
<proteinExistence type="predicted"/>
<evidence type="ECO:0000313" key="3">
    <source>
        <dbReference type="Proteomes" id="UP000467322"/>
    </source>
</evidence>
<feature type="domain" description="Methyltransferase type 11" evidence="1">
    <location>
        <begin position="49"/>
        <end position="139"/>
    </location>
</feature>
<dbReference type="GO" id="GO:0008757">
    <property type="term" value="F:S-adenosylmethionine-dependent methyltransferase activity"/>
    <property type="evidence" value="ECO:0007669"/>
    <property type="project" value="InterPro"/>
</dbReference>
<organism evidence="2 3">
    <name type="scientific">Maritimibacter harenae</name>
    <dbReference type="NCBI Taxonomy" id="2606218"/>
    <lineage>
        <taxon>Bacteria</taxon>
        <taxon>Pseudomonadati</taxon>
        <taxon>Pseudomonadota</taxon>
        <taxon>Alphaproteobacteria</taxon>
        <taxon>Rhodobacterales</taxon>
        <taxon>Roseobacteraceae</taxon>
        <taxon>Maritimibacter</taxon>
    </lineage>
</organism>
<dbReference type="InterPro" id="IPR029063">
    <property type="entry name" value="SAM-dependent_MTases_sf"/>
</dbReference>
<dbReference type="EMBL" id="WTUX01000017">
    <property type="protein sequence ID" value="MZR14127.1"/>
    <property type="molecule type" value="Genomic_DNA"/>
</dbReference>
<gene>
    <name evidence="2" type="ORF">GQE99_13980</name>
</gene>